<dbReference type="RefSeq" id="WP_222869575.1">
    <property type="nucleotide sequence ID" value="NZ_CP143423.1"/>
</dbReference>
<evidence type="ECO:0000313" key="2">
    <source>
        <dbReference type="EMBL" id="WVX48972.1"/>
    </source>
</evidence>
<reference evidence="2 3" key="1">
    <citation type="submission" date="2015-07" db="EMBL/GenBank/DDBJ databases">
        <authorList>
            <person name="Voget S."/>
            <person name="Dogs M."/>
            <person name="Brinkhoff T.H."/>
            <person name="Daniel R."/>
        </authorList>
    </citation>
    <scope>NUCLEOTIDE SEQUENCE [LARGE SCALE GENOMIC DNA]</scope>
    <source>
        <strain evidence="2 3">B14</strain>
    </source>
</reference>
<evidence type="ECO:0000313" key="3">
    <source>
        <dbReference type="Proteomes" id="UP001318682"/>
    </source>
</evidence>
<gene>
    <name evidence="2" type="ORF">ROLI_020570</name>
</gene>
<protein>
    <submittedName>
        <fullName evidence="2">Uncharacterized protein</fullName>
    </submittedName>
</protein>
<proteinExistence type="predicted"/>
<evidence type="ECO:0000256" key="1">
    <source>
        <dbReference type="SAM" id="SignalP"/>
    </source>
</evidence>
<feature type="signal peptide" evidence="1">
    <location>
        <begin position="1"/>
        <end position="30"/>
    </location>
</feature>
<accession>A0ABZ2BUX2</accession>
<dbReference type="Proteomes" id="UP001318682">
    <property type="component" value="Chromosome"/>
</dbReference>
<dbReference type="EMBL" id="CP143423">
    <property type="protein sequence ID" value="WVX48972.1"/>
    <property type="molecule type" value="Genomic_DNA"/>
</dbReference>
<name>A0ABZ2BUX2_9RHOB</name>
<feature type="chain" id="PRO_5045073622" evidence="1">
    <location>
        <begin position="31"/>
        <end position="210"/>
    </location>
</feature>
<keyword evidence="3" id="KW-1185">Reference proteome</keyword>
<organism evidence="2 3">
    <name type="scientific">Roseobacter fucihabitans</name>
    <dbReference type="NCBI Taxonomy" id="1537242"/>
    <lineage>
        <taxon>Bacteria</taxon>
        <taxon>Pseudomonadati</taxon>
        <taxon>Pseudomonadota</taxon>
        <taxon>Alphaproteobacteria</taxon>
        <taxon>Rhodobacterales</taxon>
        <taxon>Roseobacteraceae</taxon>
        <taxon>Roseobacter</taxon>
    </lineage>
</organism>
<reference evidence="3" key="2">
    <citation type="submission" date="2024-01" db="EMBL/GenBank/DDBJ databases">
        <title>Roseobacter fucihabitans sp. nov., isolated from the brown alga Fucus spiralis.</title>
        <authorList>
            <person name="Hahnke S."/>
            <person name="Berger M."/>
            <person name="Schlingloff A."/>
            <person name="Athale I."/>
            <person name="Neumann-Schaal M."/>
            <person name="Adenaya A."/>
            <person name="Poehlein A."/>
            <person name="Daniel R."/>
            <person name="Pertersen J."/>
            <person name="Brinkhoff T."/>
        </authorList>
    </citation>
    <scope>NUCLEOTIDE SEQUENCE [LARGE SCALE GENOMIC DNA]</scope>
    <source>
        <strain evidence="3">B14</strain>
    </source>
</reference>
<sequence length="210" mass="23111">MIRAKCKRRAVALFSLVVWVTLSATSPTLAQTVVGRSVVDGQKVELLSDKTWRLTDPDSAVAACDSLPLGVSFCAGTDWKPTTPPSNEIAAQYRFDDRNYAQMILEAVGTQDGMSTEFMRKAMINNAASVAGLREQDVAILDVRDVTLGDLPGEMVVYQLGLEGVDVVFLNTIVVLPQRTFQLMTFAVGKQKTPEMERLHVDFLSRVKIE</sequence>
<keyword evidence="1" id="KW-0732">Signal</keyword>